<feature type="domain" description="Ig-like" evidence="4">
    <location>
        <begin position="1105"/>
        <end position="1196"/>
    </location>
</feature>
<dbReference type="PANTHER" id="PTHR46484">
    <property type="entry name" value="SI:CH211-171H4.5-RELATED"/>
    <property type="match status" value="1"/>
</dbReference>
<dbReference type="EMBL" id="JAAMOB010000015">
    <property type="protein sequence ID" value="KAF4104363.1"/>
    <property type="molecule type" value="Genomic_DNA"/>
</dbReference>
<evidence type="ECO:0000256" key="2">
    <source>
        <dbReference type="SAM" id="Phobius"/>
    </source>
</evidence>
<dbReference type="InterPro" id="IPR007110">
    <property type="entry name" value="Ig-like_dom"/>
</dbReference>
<dbReference type="SMART" id="SM00409">
    <property type="entry name" value="IG"/>
    <property type="match status" value="8"/>
</dbReference>
<feature type="region of interest" description="Disordered" evidence="1">
    <location>
        <begin position="1274"/>
        <end position="1334"/>
    </location>
</feature>
<keyword evidence="2" id="KW-0812">Transmembrane</keyword>
<dbReference type="PROSITE" id="PS50835">
    <property type="entry name" value="IG_LIKE"/>
    <property type="match status" value="1"/>
</dbReference>
<dbReference type="OrthoDB" id="10039395at2759"/>
<evidence type="ECO:0000313" key="5">
    <source>
        <dbReference type="EMBL" id="KAF4104363.1"/>
    </source>
</evidence>
<keyword evidence="2" id="KW-0472">Membrane</keyword>
<gene>
    <name evidence="5" type="ORF">G5714_015350</name>
</gene>
<evidence type="ECO:0000259" key="4">
    <source>
        <dbReference type="PROSITE" id="PS50835"/>
    </source>
</evidence>
<evidence type="ECO:0000256" key="1">
    <source>
        <dbReference type="SAM" id="MobiDB-lite"/>
    </source>
</evidence>
<keyword evidence="2" id="KW-1133">Transmembrane helix</keyword>
<accession>A0A7J6CCK6</accession>
<reference evidence="5 6" key="1">
    <citation type="submission" date="2020-04" db="EMBL/GenBank/DDBJ databases">
        <title>Chromosome-level genome assembly of a cyprinid fish Onychostoma macrolepis by integration of Nanopore Sequencing, Bionano and Hi-C technology.</title>
        <authorList>
            <person name="Wang D."/>
        </authorList>
    </citation>
    <scope>NUCLEOTIDE SEQUENCE [LARGE SCALE GENOMIC DNA]</scope>
    <source>
        <strain evidence="5">SWU-2019</strain>
        <tissue evidence="5">Muscle</tissue>
    </source>
</reference>
<proteinExistence type="predicted"/>
<sequence>MVGPLLVHLLLQVVLLYDALAWYVSMPKKIHGLKGSCLVIPCSFYYTSYPPANPYRVVWYQHVSNGYPLVYDPWYSDDVIWKFRWQTYLYGDPSSRDCSLLIVGLDQSHHGEKLYTWIDPENVGWRTYKFYDVTSTIIVDDRPQLPSISIYGGEKTGDAITVVCSTSHTCPYSKPSITLNGIDGYDQINDESFKDGLWKITLTRKGFVKAERSTIRCSVRHHGDITVTATEIKIAKCVHHKITIEPEVADVTVSIAKNFICSVHHSCQKEPTITWNYNMQVTTKEKTRSGLNWISYSNIAFLATKEDHGKKLICTARFSGGSITTSAILHVQRVLLYDALGWEMSMPKDIHGLKGSCLVIPCSFSYKSNPPKNPRRIVWYQQDSKGLPLVYDPLHPNNVNEKFRGKTDLYGESDWDCSLLIKTLEPSHKGEKLYTRIDPENIAWQNYEFDDATSTVLVDATPQLPSISISGGERTGDIIIVVCSAFHTCPYSKPTITLNGIEGSDEIKDESVKDGLWKTTLTRTGVVKTESSTIQCSVTHYGDITVTATEVKSSKCVHYNLTIEPELADVTVSISKNFVCSVHHSCQKEPTITWNYNMQVTTKEKKPLGLNWISYSSIAFLATKEDHGKKLICTAHFSGGDITTSVILHVQRVLLYDALGWEVSMPKDIHGLKGSCLVIPCSFSYKSNPPKNPRRIVWYQQDSKGLPLVYDPLHPNNVNEKFRGKTDLYGESDWDCSLLITTLEPSHNGEKLYTRIDPENIAWQNYEFDDATSTVLVDATPQLPSISVYGGERTGDTITVVCSAFHTCPYSKPTITLNGIEGSDEIKDESVKDGLWKTTLTRTGVVKTESLTIQCLVTHHGGIAVTATEVKSAKCVHYNILIEPELADVTEGVAQNFTCTIYHSCQKENPVITWNYENMQVSAWNKKHSDLDQFQIAFSNITFLGAKEDHGKRLICTAKFSGGIIETYVVLRVQEYQKPADQILNETYFQYVADVIPKITALPRSCVVIPCSFKAEEEYLTRFRVLWVTKRGGYMFHTDPVDVLDNFKGRTRLLGNPDEQNCTVEMDNVQTHDNGPFCFQAERENEKYSFNNSCVFIIMRAPGKPVMSSLPEDIEPGTRVAVKCSVNHTCSTHPPEITWSVPTARETISHNHMGGGVWETVSAVTFIPTGYEEKDDIVCTANFWGGKTQENTAFLSIRRVQRLKLETVGLYAIVPSLVFILICVLTGVLICKRRHRQPRHDMQGIHTQSEQRRSFWNRFSSRYSIPEGRAAWTNRGNRSDIGYTGNAPKRPPKAGQRQSIWRRFSRYAGNTPERPPKPEQRRSIWSRFSRHQSPRTNANLRAEYKANNTCVVSESKPFSKPHMPSPKSEPKSYRGYDSGADFIYGNA</sequence>
<keyword evidence="6" id="KW-1185">Reference proteome</keyword>
<feature type="signal peptide" evidence="3">
    <location>
        <begin position="1"/>
        <end position="21"/>
    </location>
</feature>
<dbReference type="InterPro" id="IPR003599">
    <property type="entry name" value="Ig_sub"/>
</dbReference>
<dbReference type="SUPFAM" id="SSF48726">
    <property type="entry name" value="Immunoglobulin"/>
    <property type="match status" value="10"/>
</dbReference>
<feature type="chain" id="PRO_5029565207" description="Ig-like domain-containing protein" evidence="3">
    <location>
        <begin position="22"/>
        <end position="1387"/>
    </location>
</feature>
<name>A0A7J6CCK6_9TELE</name>
<dbReference type="InterPro" id="IPR013783">
    <property type="entry name" value="Ig-like_fold"/>
</dbReference>
<evidence type="ECO:0000313" key="6">
    <source>
        <dbReference type="Proteomes" id="UP000579812"/>
    </source>
</evidence>
<dbReference type="PANTHER" id="PTHR46484:SF7">
    <property type="entry name" value="MYELIN-ASSOCIATED GLYCOPROTEIN-LIKE-RELATED"/>
    <property type="match status" value="1"/>
</dbReference>
<feature type="transmembrane region" description="Helical" evidence="2">
    <location>
        <begin position="1208"/>
        <end position="1231"/>
    </location>
</feature>
<comment type="caution">
    <text evidence="5">The sequence shown here is derived from an EMBL/GenBank/DDBJ whole genome shotgun (WGS) entry which is preliminary data.</text>
</comment>
<evidence type="ECO:0000256" key="3">
    <source>
        <dbReference type="SAM" id="SignalP"/>
    </source>
</evidence>
<dbReference type="Gene3D" id="2.60.40.10">
    <property type="entry name" value="Immunoglobulins"/>
    <property type="match status" value="8"/>
</dbReference>
<feature type="region of interest" description="Disordered" evidence="1">
    <location>
        <begin position="1350"/>
        <end position="1387"/>
    </location>
</feature>
<dbReference type="Proteomes" id="UP000579812">
    <property type="component" value="Unassembled WGS sequence"/>
</dbReference>
<organism evidence="5 6">
    <name type="scientific">Onychostoma macrolepis</name>
    <dbReference type="NCBI Taxonomy" id="369639"/>
    <lineage>
        <taxon>Eukaryota</taxon>
        <taxon>Metazoa</taxon>
        <taxon>Chordata</taxon>
        <taxon>Craniata</taxon>
        <taxon>Vertebrata</taxon>
        <taxon>Euteleostomi</taxon>
        <taxon>Actinopterygii</taxon>
        <taxon>Neopterygii</taxon>
        <taxon>Teleostei</taxon>
        <taxon>Ostariophysi</taxon>
        <taxon>Cypriniformes</taxon>
        <taxon>Cyprinidae</taxon>
        <taxon>Acrossocheilinae</taxon>
        <taxon>Onychostoma</taxon>
    </lineage>
</organism>
<dbReference type="InterPro" id="IPR036179">
    <property type="entry name" value="Ig-like_dom_sf"/>
</dbReference>
<keyword evidence="3" id="KW-0732">Signal</keyword>
<protein>
    <recommendedName>
        <fullName evidence="4">Ig-like domain-containing protein</fullName>
    </recommendedName>
</protein>